<dbReference type="Pfam" id="PF00753">
    <property type="entry name" value="Lactamase_B"/>
    <property type="match status" value="1"/>
</dbReference>
<feature type="transmembrane region" description="Helical" evidence="6">
    <location>
        <begin position="322"/>
        <end position="341"/>
    </location>
</feature>
<dbReference type="Gene3D" id="3.60.15.10">
    <property type="entry name" value="Ribonuclease Z/Hydroxyacylglutathione hydrolase-like"/>
    <property type="match status" value="1"/>
</dbReference>
<dbReference type="Pfam" id="PF03772">
    <property type="entry name" value="Competence"/>
    <property type="match status" value="1"/>
</dbReference>
<feature type="domain" description="Metallo-beta-lactamase" evidence="7">
    <location>
        <begin position="499"/>
        <end position="711"/>
    </location>
</feature>
<feature type="transmembrane region" description="Helical" evidence="6">
    <location>
        <begin position="262"/>
        <end position="279"/>
    </location>
</feature>
<dbReference type="Proteomes" id="UP001597178">
    <property type="component" value="Unassembled WGS sequence"/>
</dbReference>
<dbReference type="RefSeq" id="WP_382402094.1">
    <property type="nucleotide sequence ID" value="NZ_JBHTNH010000029.1"/>
</dbReference>
<reference evidence="9" key="1">
    <citation type="journal article" date="2019" name="Int. J. Syst. Evol. Microbiol.">
        <title>The Global Catalogue of Microorganisms (GCM) 10K type strain sequencing project: providing services to taxonomists for standard genome sequencing and annotation.</title>
        <authorList>
            <consortium name="The Broad Institute Genomics Platform"/>
            <consortium name="The Broad Institute Genome Sequencing Center for Infectious Disease"/>
            <person name="Wu L."/>
            <person name="Ma J."/>
        </authorList>
    </citation>
    <scope>NUCLEOTIDE SEQUENCE [LARGE SCALE GENOMIC DNA]</scope>
    <source>
        <strain evidence="9">CCUG 54822</strain>
    </source>
</reference>
<feature type="transmembrane region" description="Helical" evidence="6">
    <location>
        <begin position="232"/>
        <end position="250"/>
    </location>
</feature>
<evidence type="ECO:0000313" key="8">
    <source>
        <dbReference type="EMBL" id="MFD1362996.1"/>
    </source>
</evidence>
<name>A0ABW3ZXB0_9BACI</name>
<keyword evidence="4 6" id="KW-1133">Transmembrane helix</keyword>
<dbReference type="PANTHER" id="PTHR30619">
    <property type="entry name" value="DNA INTERNALIZATION/COMPETENCE PROTEIN COMEC/REC2"/>
    <property type="match status" value="1"/>
</dbReference>
<evidence type="ECO:0000256" key="1">
    <source>
        <dbReference type="ARBA" id="ARBA00004651"/>
    </source>
</evidence>
<dbReference type="InterPro" id="IPR004797">
    <property type="entry name" value="Competence_ComEC/Rec2"/>
</dbReference>
<dbReference type="InterPro" id="IPR035681">
    <property type="entry name" value="ComA-like_MBL"/>
</dbReference>
<gene>
    <name evidence="8" type="ORF">ACFQ4A_15170</name>
</gene>
<feature type="transmembrane region" description="Helical" evidence="6">
    <location>
        <begin position="353"/>
        <end position="375"/>
    </location>
</feature>
<evidence type="ECO:0000256" key="3">
    <source>
        <dbReference type="ARBA" id="ARBA00022692"/>
    </source>
</evidence>
<accession>A0ABW3ZXB0</accession>
<keyword evidence="9" id="KW-1185">Reference proteome</keyword>
<dbReference type="InterPro" id="IPR025405">
    <property type="entry name" value="DUF4131"/>
</dbReference>
<dbReference type="InterPro" id="IPR036866">
    <property type="entry name" value="RibonucZ/Hydroxyglut_hydro"/>
</dbReference>
<organism evidence="8 9">
    <name type="scientific">Lentibacillus salinarum</name>
    <dbReference type="NCBI Taxonomy" id="446820"/>
    <lineage>
        <taxon>Bacteria</taxon>
        <taxon>Bacillati</taxon>
        <taxon>Bacillota</taxon>
        <taxon>Bacilli</taxon>
        <taxon>Bacillales</taxon>
        <taxon>Bacillaceae</taxon>
        <taxon>Lentibacillus</taxon>
    </lineage>
</organism>
<dbReference type="InterPro" id="IPR052159">
    <property type="entry name" value="Competence_DNA_uptake"/>
</dbReference>
<feature type="transmembrane region" description="Helical" evidence="6">
    <location>
        <begin position="291"/>
        <end position="316"/>
    </location>
</feature>
<dbReference type="EMBL" id="JBHTNH010000029">
    <property type="protein sequence ID" value="MFD1362996.1"/>
    <property type="molecule type" value="Genomic_DNA"/>
</dbReference>
<evidence type="ECO:0000313" key="9">
    <source>
        <dbReference type="Proteomes" id="UP001597178"/>
    </source>
</evidence>
<dbReference type="SUPFAM" id="SSF56281">
    <property type="entry name" value="Metallo-hydrolase/oxidoreductase"/>
    <property type="match status" value="1"/>
</dbReference>
<evidence type="ECO:0000259" key="7">
    <source>
        <dbReference type="SMART" id="SM00849"/>
    </source>
</evidence>
<feature type="transmembrane region" description="Helical" evidence="6">
    <location>
        <begin position="12"/>
        <end position="37"/>
    </location>
</feature>
<dbReference type="PANTHER" id="PTHR30619:SF1">
    <property type="entry name" value="RECOMBINATION PROTEIN 2"/>
    <property type="match status" value="1"/>
</dbReference>
<dbReference type="NCBIfam" id="TIGR00361">
    <property type="entry name" value="ComEC_Rec2"/>
    <property type="match status" value="1"/>
</dbReference>
<evidence type="ECO:0000256" key="2">
    <source>
        <dbReference type="ARBA" id="ARBA00022475"/>
    </source>
</evidence>
<evidence type="ECO:0000256" key="6">
    <source>
        <dbReference type="SAM" id="Phobius"/>
    </source>
</evidence>
<keyword evidence="3 6" id="KW-0812">Transmembrane</keyword>
<keyword evidence="2" id="KW-1003">Cell membrane</keyword>
<dbReference type="SMART" id="SM00849">
    <property type="entry name" value="Lactamase_B"/>
    <property type="match status" value="1"/>
</dbReference>
<dbReference type="Pfam" id="PF13567">
    <property type="entry name" value="DUF4131"/>
    <property type="match status" value="1"/>
</dbReference>
<dbReference type="InterPro" id="IPR001279">
    <property type="entry name" value="Metallo-B-lactamas"/>
</dbReference>
<comment type="subcellular location">
    <subcellularLocation>
        <location evidence="1">Cell membrane</location>
        <topology evidence="1">Multi-pass membrane protein</topology>
    </subcellularLocation>
</comment>
<evidence type="ECO:0000256" key="4">
    <source>
        <dbReference type="ARBA" id="ARBA00022989"/>
    </source>
</evidence>
<keyword evidence="5 6" id="KW-0472">Membrane</keyword>
<dbReference type="InterPro" id="IPR004477">
    <property type="entry name" value="ComEC_N"/>
</dbReference>
<dbReference type="NCBIfam" id="TIGR00360">
    <property type="entry name" value="ComEC_N-term"/>
    <property type="match status" value="1"/>
</dbReference>
<comment type="caution">
    <text evidence="8">The sequence shown here is derived from an EMBL/GenBank/DDBJ whole genome shotgun (WGS) entry which is preliminary data.</text>
</comment>
<feature type="transmembrane region" description="Helical" evidence="6">
    <location>
        <begin position="441"/>
        <end position="464"/>
    </location>
</feature>
<dbReference type="CDD" id="cd07731">
    <property type="entry name" value="ComA-like_MBL-fold"/>
    <property type="match status" value="1"/>
</dbReference>
<evidence type="ECO:0000256" key="5">
    <source>
        <dbReference type="ARBA" id="ARBA00023136"/>
    </source>
</evidence>
<sequence length="758" mass="85260">MKGYWHLPALGIAASFLVVLLDNIWLLAVFFFWILYLYYHQRLGKTVVLVSLTFAIVACIYIPELEKPQEDNTYPMNESVFTGQIASPITETGSRIAFELTDHNSPQKFLIVYFKDEQDDEHRLKYGATCTINGKPELPDTGRNPGQFDYQNYLLTQGIGYRIVIDSLETIDCTGSSLMNAVYELRADLIQFIQKEISPGTASWLNALVLGDDSQLEDETVALFQRWNLSHLLAISGLHVGLVVGLFYFLLVKLNFLTKEKAQWAVMFFLPLYALLAGGEPSVLRASTMVVLFLLVAKMKWLFSVTDVLSIVFILLVLLDPYLLYHIGFQLSFSVTLGLLLSRSWLAQTKSSFFSVLNISFVSQMMILPLQVTYFDTFQPLSILLNLLVVPYFTLFVIPLMFLMLLLAPVAGWFVTFGDQLFVTIHDYFLSAIDFIDQTAYVPWVIGTFPWAGVLAYYALFLLFMKTLELNQLKQAFKYGCYLTALLILIVSKPYFSPVGNVTMLDIGQGDAMVIELPYRKGVIFVDAGAQVSFDDNEPSENVYQQIIQPYLFSRGISRIDAMFLSHADTDHMGSVEFMAEDLAIDNVIVSPYYTFSEKLSEALMNSGTDIIRASPGEAVRIGGQRFHILAPLRDKEDPNENSLVLNTEIGGKTWLFTGDIGQETEKQLMAAYPGLTIDVLKVAHHGSNTSTDPTFIKQLQPAYGLISAGENNMYGHPHQDVVRTLEEATVNIHRTDQNGAIQYYFEGTEGTFSTFLP</sequence>
<proteinExistence type="predicted"/>
<protein>
    <submittedName>
        <fullName evidence="8">DNA internalization-related competence protein ComEC/Rec2</fullName>
    </submittedName>
</protein>